<evidence type="ECO:0000313" key="1">
    <source>
        <dbReference type="EMBL" id="CAG2204341.1"/>
    </source>
</evidence>
<comment type="caution">
    <text evidence="1">The sequence shown here is derived from an EMBL/GenBank/DDBJ whole genome shotgun (WGS) entry which is preliminary data.</text>
</comment>
<proteinExistence type="predicted"/>
<reference evidence="1" key="1">
    <citation type="submission" date="2021-03" db="EMBL/GenBank/DDBJ databases">
        <authorList>
            <person name="Bekaert M."/>
        </authorList>
    </citation>
    <scope>NUCLEOTIDE SEQUENCE</scope>
</reference>
<dbReference type="Proteomes" id="UP000683360">
    <property type="component" value="Unassembled WGS sequence"/>
</dbReference>
<dbReference type="OrthoDB" id="5988093at2759"/>
<evidence type="ECO:0000313" key="2">
    <source>
        <dbReference type="Proteomes" id="UP000683360"/>
    </source>
</evidence>
<dbReference type="AlphaFoldDB" id="A0A8S3RBV4"/>
<dbReference type="EMBL" id="CAJPWZ010000944">
    <property type="protein sequence ID" value="CAG2204341.1"/>
    <property type="molecule type" value="Genomic_DNA"/>
</dbReference>
<sequence length="232" mass="26433">MATQAPTPIQSSVSADLERELREIQTSSHTGQQGNLDDNKKRWLVVGICLHDILSPSLRIYVDPVVKTLYNALKRSDQIDIQTQTKYLRKYAFDETCDSSALLGMINKIDKFPLIVQTAANDVRSTLRNEWAHCNFLVWDDVKYVQSLQLIEDLIYILNLNAADEKQMIGELQKWRKNGTSFLQGYTISFELVNEIRQKLQVLVEYAEVISKTADIEFGKVHELLVDVAGNA</sequence>
<name>A0A8S3RBV4_MYTED</name>
<keyword evidence="2" id="KW-1185">Reference proteome</keyword>
<protein>
    <submittedName>
        <fullName evidence="1">Uncharacterized protein</fullName>
    </submittedName>
</protein>
<gene>
    <name evidence="1" type="ORF">MEDL_18792</name>
</gene>
<organism evidence="1 2">
    <name type="scientific">Mytilus edulis</name>
    <name type="common">Blue mussel</name>
    <dbReference type="NCBI Taxonomy" id="6550"/>
    <lineage>
        <taxon>Eukaryota</taxon>
        <taxon>Metazoa</taxon>
        <taxon>Spiralia</taxon>
        <taxon>Lophotrochozoa</taxon>
        <taxon>Mollusca</taxon>
        <taxon>Bivalvia</taxon>
        <taxon>Autobranchia</taxon>
        <taxon>Pteriomorphia</taxon>
        <taxon>Mytilida</taxon>
        <taxon>Mytiloidea</taxon>
        <taxon>Mytilidae</taxon>
        <taxon>Mytilinae</taxon>
        <taxon>Mytilus</taxon>
    </lineage>
</organism>
<accession>A0A8S3RBV4</accession>